<dbReference type="AlphaFoldDB" id="A0A026VU28"/>
<evidence type="ECO:0000313" key="1">
    <source>
        <dbReference type="EMBL" id="EZA47140.1"/>
    </source>
</evidence>
<dbReference type="EMBL" id="KK107928">
    <property type="protein sequence ID" value="EZA47140.1"/>
    <property type="molecule type" value="Genomic_DNA"/>
</dbReference>
<name>A0A026VU28_OOCBI</name>
<organism evidence="1 2">
    <name type="scientific">Ooceraea biroi</name>
    <name type="common">Clonal raider ant</name>
    <name type="synonym">Cerapachys biroi</name>
    <dbReference type="NCBI Taxonomy" id="2015173"/>
    <lineage>
        <taxon>Eukaryota</taxon>
        <taxon>Metazoa</taxon>
        <taxon>Ecdysozoa</taxon>
        <taxon>Arthropoda</taxon>
        <taxon>Hexapoda</taxon>
        <taxon>Insecta</taxon>
        <taxon>Pterygota</taxon>
        <taxon>Neoptera</taxon>
        <taxon>Endopterygota</taxon>
        <taxon>Hymenoptera</taxon>
        <taxon>Apocrita</taxon>
        <taxon>Aculeata</taxon>
        <taxon>Formicoidea</taxon>
        <taxon>Formicidae</taxon>
        <taxon>Dorylinae</taxon>
        <taxon>Ooceraea</taxon>
    </lineage>
</organism>
<sequence length="90" mass="10700">MPGGICTRKEPADVLSDTEVLSSTYTEEKDITESDNRFPWDIDYEILDNETHYNRKQIQGMCYIDDDTRDDYGDPWNQQYFVILKTFIYI</sequence>
<reference evidence="1 2" key="1">
    <citation type="journal article" date="2014" name="Curr. Biol.">
        <title>The genome of the clonal raider ant Cerapachys biroi.</title>
        <authorList>
            <person name="Oxley P.R."/>
            <person name="Ji L."/>
            <person name="Fetter-Pruneda I."/>
            <person name="McKenzie S.K."/>
            <person name="Li C."/>
            <person name="Hu H."/>
            <person name="Zhang G."/>
            <person name="Kronauer D.J."/>
        </authorList>
    </citation>
    <scope>NUCLEOTIDE SEQUENCE [LARGE SCALE GENOMIC DNA]</scope>
</reference>
<dbReference type="Proteomes" id="UP000053097">
    <property type="component" value="Unassembled WGS sequence"/>
</dbReference>
<proteinExistence type="predicted"/>
<evidence type="ECO:0000313" key="2">
    <source>
        <dbReference type="Proteomes" id="UP000053097"/>
    </source>
</evidence>
<protein>
    <submittedName>
        <fullName evidence="1">Uncharacterized protein</fullName>
    </submittedName>
</protein>
<accession>A0A026VU28</accession>
<keyword evidence="2" id="KW-1185">Reference proteome</keyword>
<gene>
    <name evidence="1" type="ORF">X777_16605</name>
</gene>